<dbReference type="Pfam" id="PF00241">
    <property type="entry name" value="Cofilin_ADF"/>
    <property type="match status" value="1"/>
</dbReference>
<dbReference type="GO" id="GO:0048812">
    <property type="term" value="P:neuron projection morphogenesis"/>
    <property type="evidence" value="ECO:0007669"/>
    <property type="project" value="TreeGrafter"/>
</dbReference>
<feature type="compositionally biased region" description="Pro residues" evidence="1">
    <location>
        <begin position="484"/>
        <end position="497"/>
    </location>
</feature>
<protein>
    <recommendedName>
        <fullName evidence="2">ADF-H domain-containing protein</fullName>
    </recommendedName>
</protein>
<evidence type="ECO:0000313" key="3">
    <source>
        <dbReference type="Ensembl" id="ENSCPGP00000022309.1"/>
    </source>
</evidence>
<reference evidence="3" key="1">
    <citation type="submission" date="2025-08" db="UniProtKB">
        <authorList>
            <consortium name="Ensembl"/>
        </authorList>
    </citation>
    <scope>IDENTIFICATION</scope>
</reference>
<feature type="compositionally biased region" description="Pro residues" evidence="1">
    <location>
        <begin position="358"/>
        <end position="370"/>
    </location>
</feature>
<dbReference type="InterPro" id="IPR002108">
    <property type="entry name" value="ADF-H"/>
</dbReference>
<dbReference type="GO" id="GO:0030425">
    <property type="term" value="C:dendrite"/>
    <property type="evidence" value="ECO:0007669"/>
    <property type="project" value="TreeGrafter"/>
</dbReference>
<name>A0A8C3KDU2_9CHAR</name>
<dbReference type="GO" id="GO:0045773">
    <property type="term" value="P:positive regulation of axon extension"/>
    <property type="evidence" value="ECO:0007669"/>
    <property type="project" value="TreeGrafter"/>
</dbReference>
<dbReference type="GO" id="GO:0030833">
    <property type="term" value="P:regulation of actin filament polymerization"/>
    <property type="evidence" value="ECO:0007669"/>
    <property type="project" value="TreeGrafter"/>
</dbReference>
<dbReference type="PANTHER" id="PTHR10829">
    <property type="entry name" value="CORTACTIN AND DREBRIN"/>
    <property type="match status" value="1"/>
</dbReference>
<feature type="region of interest" description="Disordered" evidence="1">
    <location>
        <begin position="227"/>
        <end position="726"/>
    </location>
</feature>
<dbReference type="GO" id="GO:0030427">
    <property type="term" value="C:site of polarized growth"/>
    <property type="evidence" value="ECO:0007669"/>
    <property type="project" value="TreeGrafter"/>
</dbReference>
<dbReference type="GO" id="GO:0098974">
    <property type="term" value="P:postsynaptic actin cytoskeleton organization"/>
    <property type="evidence" value="ECO:0007669"/>
    <property type="project" value="TreeGrafter"/>
</dbReference>
<dbReference type="GO" id="GO:0030864">
    <property type="term" value="C:cortical actin cytoskeleton"/>
    <property type="evidence" value="ECO:0007669"/>
    <property type="project" value="TreeGrafter"/>
</dbReference>
<feature type="compositionally biased region" description="Gly residues" evidence="1">
    <location>
        <begin position="651"/>
        <end position="660"/>
    </location>
</feature>
<dbReference type="PROSITE" id="PS51263">
    <property type="entry name" value="ADF_H"/>
    <property type="match status" value="1"/>
</dbReference>
<feature type="compositionally biased region" description="Pro residues" evidence="1">
    <location>
        <begin position="520"/>
        <end position="542"/>
    </location>
</feature>
<sequence length="726" mass="77511">MAAPGLERHRLALLAAKEDVGNPRAGTNWAVFGYEKHHDLKLLDSGAGGPDELAEKFSTTSIMYGLCRIQDPGTGAHRIVLINWVGEKAPESQREACAGHLPTIRAFFREASVVLSARRAEEVTQEGLSRALAKLAPTAAPALTKRVPPPDAQELVGTNYRKTNPALEIRRTKRDSFWAQAEREEEQRKEEERRRALEERKRWERERMEEERREAAERELRFREKERMIEEQRKEQARLEAEERRKEKARWEQQQREYEEAMRERSRRSESIEKAAEAAVLVSQRSQNPRDFFRQRERSGSTSGTPLPASLLGTRPGARRPFLRYQRSLTESAFIFRQPDPPPSPRPLQPGAFRAAPPTSPRRPQPPLPTSPIGRGTPPGAPTGTPTSPAGPGTPPCAPSRTPSSPTGRGTPPCASTSPMGREPPPAASPIGTRPPSCASMGTPPSPVGTGPPPLASPLGKVSPPPCATWSLPSLAGAGTGFPPTVPGPVPLSPASPPRMGCSPGPPGSGSPDSTRGAEPLPPSSTPGLGPPSSPPCQPPPGIEEAMTLPPPSYSGTPQDEDGPPLDNFPLPSPPAWGSPGLLAGPGEGVPSPRGGSPLPGLTPAPMPQAEIPPRSPSPPSLLQDQALPHQEPQPGSVGQPGQEPARGNLGHNGIGGHEQGGWPAPWENTLLGQGDEPSDSILLPQPLHKDKPGFALMLARDGPHPQLPGGTSPPAEDEDLSPHAV</sequence>
<accession>A0A8C3KDU2</accession>
<feature type="compositionally biased region" description="Basic and acidic residues" evidence="1">
    <location>
        <begin position="227"/>
        <end position="276"/>
    </location>
</feature>
<dbReference type="Proteomes" id="UP000694419">
    <property type="component" value="Unplaced"/>
</dbReference>
<dbReference type="SMART" id="SM00102">
    <property type="entry name" value="ADF"/>
    <property type="match status" value="1"/>
</dbReference>
<feature type="compositionally biased region" description="Pro residues" evidence="1">
    <location>
        <begin position="339"/>
        <end position="348"/>
    </location>
</feature>
<dbReference type="GO" id="GO:0051015">
    <property type="term" value="F:actin filament binding"/>
    <property type="evidence" value="ECO:0007669"/>
    <property type="project" value="TreeGrafter"/>
</dbReference>
<feature type="compositionally biased region" description="Low complexity" evidence="1">
    <location>
        <begin position="589"/>
        <end position="600"/>
    </location>
</feature>
<feature type="compositionally biased region" description="Low complexity" evidence="1">
    <location>
        <begin position="376"/>
        <end position="391"/>
    </location>
</feature>
<dbReference type="GO" id="GO:0014069">
    <property type="term" value="C:postsynaptic density"/>
    <property type="evidence" value="ECO:0007669"/>
    <property type="project" value="TreeGrafter"/>
</dbReference>
<dbReference type="PANTHER" id="PTHR10829:SF9">
    <property type="entry name" value="ADF-H DOMAIN-CONTAINING PROTEIN"/>
    <property type="match status" value="1"/>
</dbReference>
<dbReference type="SUPFAM" id="SSF55753">
    <property type="entry name" value="Actin depolymerizing proteins"/>
    <property type="match status" value="1"/>
</dbReference>
<organism evidence="3 4">
    <name type="scientific">Calidris pygmaea</name>
    <name type="common">Spoon-billed sandpiper</name>
    <dbReference type="NCBI Taxonomy" id="425635"/>
    <lineage>
        <taxon>Eukaryota</taxon>
        <taxon>Metazoa</taxon>
        <taxon>Chordata</taxon>
        <taxon>Craniata</taxon>
        <taxon>Vertebrata</taxon>
        <taxon>Euteleostomi</taxon>
        <taxon>Archelosauria</taxon>
        <taxon>Archosauria</taxon>
        <taxon>Dinosauria</taxon>
        <taxon>Saurischia</taxon>
        <taxon>Theropoda</taxon>
        <taxon>Coelurosauria</taxon>
        <taxon>Aves</taxon>
        <taxon>Neognathae</taxon>
        <taxon>Neoaves</taxon>
        <taxon>Charadriiformes</taxon>
        <taxon>Scolopacidae</taxon>
        <taxon>Calidris</taxon>
    </lineage>
</organism>
<dbReference type="CDD" id="cd22249">
    <property type="entry name" value="UDM1_RNF168_RNF169-like"/>
    <property type="match status" value="1"/>
</dbReference>
<dbReference type="GO" id="GO:0045211">
    <property type="term" value="C:postsynaptic membrane"/>
    <property type="evidence" value="ECO:0007669"/>
    <property type="project" value="TreeGrafter"/>
</dbReference>
<dbReference type="GO" id="GO:0005884">
    <property type="term" value="C:actin filament"/>
    <property type="evidence" value="ECO:0007669"/>
    <property type="project" value="TreeGrafter"/>
</dbReference>
<dbReference type="GO" id="GO:0030027">
    <property type="term" value="C:lamellipodium"/>
    <property type="evidence" value="ECO:0007669"/>
    <property type="project" value="TreeGrafter"/>
</dbReference>
<evidence type="ECO:0000256" key="1">
    <source>
        <dbReference type="SAM" id="MobiDB-lite"/>
    </source>
</evidence>
<reference evidence="3" key="2">
    <citation type="submission" date="2025-09" db="UniProtKB">
        <authorList>
            <consortium name="Ensembl"/>
        </authorList>
    </citation>
    <scope>IDENTIFICATION</scope>
</reference>
<dbReference type="Ensembl" id="ENSCPGT00000024401.1">
    <property type="protein sequence ID" value="ENSCPGP00000022309.1"/>
    <property type="gene ID" value="ENSCPGG00000015492.1"/>
</dbReference>
<proteinExistence type="predicted"/>
<feature type="compositionally biased region" description="Pro residues" evidence="1">
    <location>
        <begin position="444"/>
        <end position="456"/>
    </location>
</feature>
<evidence type="ECO:0000313" key="4">
    <source>
        <dbReference type="Proteomes" id="UP000694419"/>
    </source>
</evidence>
<evidence type="ECO:0000259" key="2">
    <source>
        <dbReference type="PROSITE" id="PS51263"/>
    </source>
</evidence>
<feature type="domain" description="ADF-H" evidence="2">
    <location>
        <begin position="5"/>
        <end position="133"/>
    </location>
</feature>
<dbReference type="Gene3D" id="3.40.20.10">
    <property type="entry name" value="Severin"/>
    <property type="match status" value="1"/>
</dbReference>
<keyword evidence="4" id="KW-1185">Reference proteome</keyword>
<dbReference type="InterPro" id="IPR029006">
    <property type="entry name" value="ADF-H/Gelsolin-like_dom_sf"/>
</dbReference>
<feature type="compositionally biased region" description="Low complexity" evidence="1">
    <location>
        <begin position="399"/>
        <end position="413"/>
    </location>
</feature>
<dbReference type="GO" id="GO:0061003">
    <property type="term" value="P:positive regulation of dendritic spine morphogenesis"/>
    <property type="evidence" value="ECO:0007669"/>
    <property type="project" value="TreeGrafter"/>
</dbReference>
<dbReference type="AlphaFoldDB" id="A0A8C3KDU2"/>